<keyword evidence="4 8" id="KW-1133">Transmembrane helix</keyword>
<evidence type="ECO:0000256" key="1">
    <source>
        <dbReference type="ARBA" id="ARBA00004141"/>
    </source>
</evidence>
<feature type="transmembrane region" description="Helical" evidence="8">
    <location>
        <begin position="64"/>
        <end position="94"/>
    </location>
</feature>
<dbReference type="SUPFAM" id="SSF161098">
    <property type="entry name" value="MetI-like"/>
    <property type="match status" value="1"/>
</dbReference>
<dbReference type="InterPro" id="IPR007210">
    <property type="entry name" value="ABC_Gly_betaine_transp_sub-bd"/>
</dbReference>
<dbReference type="InterPro" id="IPR000515">
    <property type="entry name" value="MetI-like"/>
</dbReference>
<proteinExistence type="inferred from homology"/>
<dbReference type="Pfam" id="PF00528">
    <property type="entry name" value="BPD_transp_1"/>
    <property type="match status" value="1"/>
</dbReference>
<feature type="transmembrane region" description="Helical" evidence="8">
    <location>
        <begin position="178"/>
        <end position="198"/>
    </location>
</feature>
<dbReference type="Pfam" id="PF04069">
    <property type="entry name" value="OpuAC"/>
    <property type="match status" value="1"/>
</dbReference>
<dbReference type="InterPro" id="IPR058089">
    <property type="entry name" value="EgtUBC_SBD"/>
</dbReference>
<dbReference type="CDD" id="cd13610">
    <property type="entry name" value="PBP2_ChoS"/>
    <property type="match status" value="1"/>
</dbReference>
<feature type="domain" description="ABC transmembrane type-1" evidence="9">
    <location>
        <begin position="19"/>
        <end position="198"/>
    </location>
</feature>
<feature type="transmembrane region" description="Helical" evidence="8">
    <location>
        <begin position="210"/>
        <end position="229"/>
    </location>
</feature>
<dbReference type="FunFam" id="1.10.3720.10:FF:000001">
    <property type="entry name" value="Glycine betaine ABC transporter, permease"/>
    <property type="match status" value="1"/>
</dbReference>
<dbReference type="SUPFAM" id="SSF53850">
    <property type="entry name" value="Periplasmic binding protein-like II"/>
    <property type="match status" value="1"/>
</dbReference>
<dbReference type="PROSITE" id="PS50928">
    <property type="entry name" value="ABC_TM1"/>
    <property type="match status" value="1"/>
</dbReference>
<dbReference type="RefSeq" id="WP_046305983.1">
    <property type="nucleotide sequence ID" value="NZ_KQ033999.1"/>
</dbReference>
<dbReference type="InterPro" id="IPR035906">
    <property type="entry name" value="MetI-like_sf"/>
</dbReference>
<comment type="caution">
    <text evidence="10">The sequence shown here is derived from an EMBL/GenBank/DDBJ whole genome shotgun (WGS) entry which is preliminary data.</text>
</comment>
<dbReference type="Gene3D" id="3.40.190.120">
    <property type="entry name" value="Osmoprotection protein (prox), domain 2"/>
    <property type="match status" value="1"/>
</dbReference>
<evidence type="ECO:0000313" key="10">
    <source>
        <dbReference type="EMBL" id="KJY62207.1"/>
    </source>
</evidence>
<protein>
    <submittedName>
        <fullName evidence="10">Putative osmoprotectant ABC transporter permease/substrate-binding protein</fullName>
    </submittedName>
</protein>
<comment type="similarity">
    <text evidence="7">In the N-terminal section; belongs to the binding-protein-dependent transport system permease family.</text>
</comment>
<comment type="subcellular location">
    <subcellularLocation>
        <location evidence="8">Cell membrane</location>
        <topology evidence="8">Multi-pass membrane protein</topology>
    </subcellularLocation>
    <subcellularLocation>
        <location evidence="1">Membrane</location>
        <topology evidence="1">Multi-pass membrane protein</topology>
    </subcellularLocation>
</comment>
<dbReference type="PANTHER" id="PTHR30177:SF4">
    <property type="entry name" value="OSMOPROTECTANT IMPORT PERMEASE PROTEIN OSMW"/>
    <property type="match status" value="1"/>
</dbReference>
<evidence type="ECO:0000256" key="2">
    <source>
        <dbReference type="ARBA" id="ARBA00022448"/>
    </source>
</evidence>
<dbReference type="Gene3D" id="3.40.190.10">
    <property type="entry name" value="Periplasmic binding protein-like II"/>
    <property type="match status" value="1"/>
</dbReference>
<comment type="similarity">
    <text evidence="8">Belongs to the binding-protein-dependent transport system permease family.</text>
</comment>
<evidence type="ECO:0000313" key="11">
    <source>
        <dbReference type="Proteomes" id="UP000033682"/>
    </source>
</evidence>
<feature type="transmembrane region" description="Helical" evidence="8">
    <location>
        <begin position="21"/>
        <end position="44"/>
    </location>
</feature>
<dbReference type="GO" id="GO:0043190">
    <property type="term" value="C:ATP-binding cassette (ABC) transporter complex"/>
    <property type="evidence" value="ECO:0007669"/>
    <property type="project" value="InterPro"/>
</dbReference>
<dbReference type="GO" id="GO:0022857">
    <property type="term" value="F:transmembrane transporter activity"/>
    <property type="evidence" value="ECO:0007669"/>
    <property type="project" value="InterPro"/>
</dbReference>
<dbReference type="HOGENOM" id="CLU_038355_0_0_9"/>
<organism evidence="10 11">
    <name type="scientific">Lactobacillus apis</name>
    <dbReference type="NCBI Taxonomy" id="303541"/>
    <lineage>
        <taxon>Bacteria</taxon>
        <taxon>Bacillati</taxon>
        <taxon>Bacillota</taxon>
        <taxon>Bacilli</taxon>
        <taxon>Lactobacillales</taxon>
        <taxon>Lactobacillaceae</taxon>
        <taxon>Lactobacillus</taxon>
    </lineage>
</organism>
<dbReference type="InterPro" id="IPR051204">
    <property type="entry name" value="ABC_transp_perm/SBD"/>
</dbReference>
<evidence type="ECO:0000256" key="8">
    <source>
        <dbReference type="RuleBase" id="RU363032"/>
    </source>
</evidence>
<dbReference type="STRING" id="303541.JF72_01880"/>
<dbReference type="EMBL" id="JXLG01000003">
    <property type="protein sequence ID" value="KJY62207.1"/>
    <property type="molecule type" value="Genomic_DNA"/>
</dbReference>
<dbReference type="GO" id="GO:0031460">
    <property type="term" value="P:glycine betaine transport"/>
    <property type="evidence" value="ECO:0007669"/>
    <property type="project" value="TreeGrafter"/>
</dbReference>
<dbReference type="Proteomes" id="UP000033682">
    <property type="component" value="Unassembled WGS sequence"/>
</dbReference>
<keyword evidence="5 8" id="KW-0472">Membrane</keyword>
<keyword evidence="11" id="KW-1185">Reference proteome</keyword>
<evidence type="ECO:0000256" key="3">
    <source>
        <dbReference type="ARBA" id="ARBA00022692"/>
    </source>
</evidence>
<accession>A0A0F4LTX3</accession>
<comment type="similarity">
    <text evidence="6">In the C-terminal section; belongs to the OsmX family.</text>
</comment>
<keyword evidence="2 8" id="KW-0813">Transport</keyword>
<evidence type="ECO:0000256" key="5">
    <source>
        <dbReference type="ARBA" id="ARBA00023136"/>
    </source>
</evidence>
<evidence type="ECO:0000259" key="9">
    <source>
        <dbReference type="PROSITE" id="PS50928"/>
    </source>
</evidence>
<name>A0A0F4LTX3_9LACO</name>
<evidence type="ECO:0000256" key="6">
    <source>
        <dbReference type="ARBA" id="ARBA00035642"/>
    </source>
</evidence>
<evidence type="ECO:0000256" key="7">
    <source>
        <dbReference type="ARBA" id="ARBA00035652"/>
    </source>
</evidence>
<gene>
    <name evidence="10" type="ORF">JF72_01880</name>
</gene>
<dbReference type="PATRIC" id="fig|303541.3.peg.332"/>
<dbReference type="PANTHER" id="PTHR30177">
    <property type="entry name" value="GLYCINE BETAINE/L-PROLINE TRANSPORT SYSTEM PERMEASE PROTEIN PROW"/>
    <property type="match status" value="1"/>
</dbReference>
<dbReference type="AlphaFoldDB" id="A0A0F4LTX3"/>
<evidence type="ECO:0000256" key="4">
    <source>
        <dbReference type="ARBA" id="ARBA00022989"/>
    </source>
</evidence>
<sequence>MNQILQILSERRGDLWVALLQHLQISLVSLLLAMIIAMPLAFWATKHKKAAEFLLQVTSILQTIPSLALLGLLIPLVGIGTVPAVIALVVYALLPIFQNTYIGLTGIDPALEEAANAFGMSRIQKLCKVEIPLALPTIISGIRTALVLIVGTATMAALIGAGGLGSFILLGIDRNNTALIIIGAVCSGALAICLSALIKWLEHASVKKALGVFAVCLFFLAGSGIYQAVENHTETITIAGKLGSEPEILINMYKELIEDGDAHVKVVLKPNFGKTTFLYSALKNNKIDIYPEFTGTILETFAKKPISTSGLDEQQTYQKARQLMKQQDKLALLKPMAYDNTYALAVKTSFMNKYHLHKISDLAPIQFQLKGGMTMEFIDRSDGFKGIKKRYDLDFPVKSMEPALRYQAIQQNKVNIVDAYSTDSELRQYHLSILRDDKHNFPIYQGAPLMSLDFANNHPKIVQSLNKLAGKITEKEMQEMNYEVNVKNVDPGKVAHQYLVKHHLIKEN</sequence>
<keyword evidence="3 8" id="KW-0812">Transmembrane</keyword>
<feature type="transmembrane region" description="Helical" evidence="8">
    <location>
        <begin position="145"/>
        <end position="172"/>
    </location>
</feature>
<dbReference type="CDD" id="cd06261">
    <property type="entry name" value="TM_PBP2"/>
    <property type="match status" value="1"/>
</dbReference>
<reference evidence="10 11" key="1">
    <citation type="submission" date="2015-01" db="EMBL/GenBank/DDBJ databases">
        <title>Comparative genomics of the lactic acid bacteria isolated from the honey bee gut.</title>
        <authorList>
            <person name="Ellegaard K.M."/>
            <person name="Tamarit D."/>
            <person name="Javelind E."/>
            <person name="Olofsson T."/>
            <person name="Andersson S.G."/>
            <person name="Vasquez A."/>
        </authorList>
    </citation>
    <scope>NUCLEOTIDE SEQUENCE [LARGE SCALE GENOMIC DNA]</scope>
    <source>
        <strain evidence="10 11">Hma11</strain>
    </source>
</reference>
<dbReference type="Gene3D" id="1.10.3720.10">
    <property type="entry name" value="MetI-like"/>
    <property type="match status" value="1"/>
</dbReference>